<dbReference type="PRINTS" id="PR00401">
    <property type="entry name" value="SH2DOMAIN"/>
</dbReference>
<dbReference type="PROSITE" id="PS50010">
    <property type="entry name" value="DH_2"/>
    <property type="match status" value="1"/>
</dbReference>
<dbReference type="CDD" id="cd20810">
    <property type="entry name" value="C1_VAV"/>
    <property type="match status" value="1"/>
</dbReference>
<dbReference type="InterPro" id="IPR001849">
    <property type="entry name" value="PH_domain"/>
</dbReference>
<evidence type="ECO:0000256" key="8">
    <source>
        <dbReference type="ARBA" id="ARBA00022999"/>
    </source>
</evidence>
<dbReference type="SMART" id="SM00033">
    <property type="entry name" value="CH"/>
    <property type="match status" value="1"/>
</dbReference>
<evidence type="ECO:0000259" key="13">
    <source>
        <dbReference type="PROSITE" id="PS50002"/>
    </source>
</evidence>
<evidence type="ECO:0000259" key="12">
    <source>
        <dbReference type="PROSITE" id="PS50001"/>
    </source>
</evidence>
<dbReference type="SUPFAM" id="SSF47576">
    <property type="entry name" value="Calponin-homology domain, CH-domain"/>
    <property type="match status" value="1"/>
</dbReference>
<dbReference type="CDD" id="cd00160">
    <property type="entry name" value="RhoGEF"/>
    <property type="match status" value="1"/>
</dbReference>
<feature type="domain" description="SH3" evidence="13">
    <location>
        <begin position="617"/>
        <end position="680"/>
    </location>
</feature>
<keyword evidence="3" id="KW-0344">Guanine-nucleotide releasing factor</keyword>
<evidence type="ECO:0000256" key="2">
    <source>
        <dbReference type="ARBA" id="ARBA00022553"/>
    </source>
</evidence>
<dbReference type="Pfam" id="PF07653">
    <property type="entry name" value="SH3_2"/>
    <property type="match status" value="1"/>
</dbReference>
<keyword evidence="6" id="KW-0863">Zinc-finger</keyword>
<dbReference type="PROSITE" id="PS50001">
    <property type="entry name" value="SH2"/>
    <property type="match status" value="1"/>
</dbReference>
<dbReference type="PANTHER" id="PTHR45818">
    <property type="entry name" value="PROTEIN VAV"/>
    <property type="match status" value="1"/>
</dbReference>
<dbReference type="Gene3D" id="1.20.900.10">
    <property type="entry name" value="Dbl homology (DH) domain"/>
    <property type="match status" value="1"/>
</dbReference>
<dbReference type="InterPro" id="IPR011993">
    <property type="entry name" value="PH-like_dom_sf"/>
</dbReference>
<dbReference type="GO" id="GO:0005085">
    <property type="term" value="F:guanyl-nucleotide exchange factor activity"/>
    <property type="evidence" value="ECO:0007669"/>
    <property type="project" value="UniProtKB-KW"/>
</dbReference>
<dbReference type="SUPFAM" id="SSF50044">
    <property type="entry name" value="SH3-domain"/>
    <property type="match status" value="1"/>
</dbReference>
<organism evidence="18 19">
    <name type="scientific">Octopus sinensis</name>
    <name type="common">East Asian common octopus</name>
    <dbReference type="NCBI Taxonomy" id="2607531"/>
    <lineage>
        <taxon>Eukaryota</taxon>
        <taxon>Metazoa</taxon>
        <taxon>Spiralia</taxon>
        <taxon>Lophotrochozoa</taxon>
        <taxon>Mollusca</taxon>
        <taxon>Cephalopoda</taxon>
        <taxon>Coleoidea</taxon>
        <taxon>Octopodiformes</taxon>
        <taxon>Octopoda</taxon>
        <taxon>Incirrata</taxon>
        <taxon>Octopodidae</taxon>
        <taxon>Octopus</taxon>
    </lineage>
</organism>
<dbReference type="Proteomes" id="UP000515154">
    <property type="component" value="Linkage group LG21"/>
</dbReference>
<dbReference type="InterPro" id="IPR001452">
    <property type="entry name" value="SH3_domain"/>
</dbReference>
<accession>A0A7E6FJX4</accession>
<keyword evidence="5" id="KW-0677">Repeat</keyword>
<dbReference type="PROSITE" id="PS50002">
    <property type="entry name" value="SH3"/>
    <property type="match status" value="1"/>
</dbReference>
<dbReference type="SUPFAM" id="SSF50729">
    <property type="entry name" value="PH domain-like"/>
    <property type="match status" value="1"/>
</dbReference>
<feature type="compositionally biased region" description="Polar residues" evidence="11">
    <location>
        <begin position="844"/>
        <end position="853"/>
    </location>
</feature>
<evidence type="ECO:0000256" key="3">
    <source>
        <dbReference type="ARBA" id="ARBA00022658"/>
    </source>
</evidence>
<protein>
    <submittedName>
        <fullName evidence="19">Guanine nucleotide exchange factor VAV2 isoform X1</fullName>
    </submittedName>
</protein>
<evidence type="ECO:0000256" key="5">
    <source>
        <dbReference type="ARBA" id="ARBA00022737"/>
    </source>
</evidence>
<feature type="region of interest" description="Disordered" evidence="11">
    <location>
        <begin position="838"/>
        <end position="882"/>
    </location>
</feature>
<dbReference type="InterPro" id="IPR001331">
    <property type="entry name" value="GDS_CDC24_CS"/>
</dbReference>
<evidence type="ECO:0000259" key="17">
    <source>
        <dbReference type="PROSITE" id="PS50081"/>
    </source>
</evidence>
<sequence>MAGQEDWCMCVQWLVRCQVLPKEHRANSPQAQIFDLAQALRDGVIICHLLNHLNPACLDLKDFSQRPQMSQFLCLKNIRTFLQTCKKVFGLKDQDLFDPPDLFDVKDFRKVLYTLSKLSKTELAQKTARGFSPPDTRPLTIEHDYYNTLEDLATEFPPFVETQEYDEDEDIYSNLKEMAFENDLDDNQDLYDVVYDGEEDEQIYEHLCIRHQRFSTLLSAYLQTGMPPPTTKRDHCLKELVDTEKNYVEALLMIVNHFSKPLRNVLPPQEREIIFKHIEPLLEVHQAFHSELLKACSKGVPKISEVFIKHKPKFLIYGDFCSNLPQAQDLIDEACKRSELVRNSIEECQTRANDGKFRLRDLLSVPMQRVLKYHLLLKELIKQTDKTDDDRKNLEIALEAMQDLSLYVNEVKRDNEAVDLIEEIQNSIVDLQMPPNISLKDYGRLQKDGDLKVRCHSDNRARPRYIFLFDKVMLMCKSRIVDKLFWGEAYSYKEAIALGEYRIDEQVPSRDQQRKPDKWNFSFTMVQKNQELAYTFFAKTDDMRSKWIEAILLSLDNVQPAAGSTYVMHTFSKPKECDVCGKLLRGVFFQGYQCQETKKAVHKECIGKEKNVPPIPPRTSHVRSLEEYLGIPAPPNERTALKFQSDTVIELLQKSDEWCRGRLRGDEGWFPARSVSDVSSRDHHRKTSYTEHKLNGHHHAITNTTEHGNNLPKFDTSMLTKYPWYVGPMERDCATKKLEGHASGTYMIRESQNPTRAGELSLSICFDSTVRHIKVNKTLEGDFFLADIKFFHSLPELVEWYQENSLVHSFPELKTQLKIPFKESTTGRLLSANIRSRRRRLKAGNQNAPSRTPSGLCIPRNNKNTITATTTTTTSTTKKNTATPTTISTTITTTTTTTSTTTAATTTTTTTTTATLV</sequence>
<name>A0A7E6FJX4_9MOLL</name>
<dbReference type="AlphaFoldDB" id="A0A7E6FJX4"/>
<dbReference type="SMART" id="SM00252">
    <property type="entry name" value="SH2"/>
    <property type="match status" value="1"/>
</dbReference>
<dbReference type="InterPro" id="IPR035899">
    <property type="entry name" value="DBL_dom_sf"/>
</dbReference>
<dbReference type="InterPro" id="IPR002219">
    <property type="entry name" value="PKC_DAG/PE"/>
</dbReference>
<reference evidence="19" key="1">
    <citation type="submission" date="2025-08" db="UniProtKB">
        <authorList>
            <consortium name="RefSeq"/>
        </authorList>
    </citation>
    <scope>IDENTIFICATION</scope>
</reference>
<proteinExistence type="predicted"/>
<dbReference type="SUPFAM" id="SSF55550">
    <property type="entry name" value="SH2 domain"/>
    <property type="match status" value="1"/>
</dbReference>
<dbReference type="InterPro" id="IPR001715">
    <property type="entry name" value="CH_dom"/>
</dbReference>
<dbReference type="RefSeq" id="XP_036367908.1">
    <property type="nucleotide sequence ID" value="XM_036512015.1"/>
</dbReference>
<feature type="domain" description="Phorbol-ester/DAG-type" evidence="17">
    <location>
        <begin position="563"/>
        <end position="613"/>
    </location>
</feature>
<evidence type="ECO:0000256" key="4">
    <source>
        <dbReference type="ARBA" id="ARBA00022723"/>
    </source>
</evidence>
<dbReference type="InterPro" id="IPR036860">
    <property type="entry name" value="SH2_dom_sf"/>
</dbReference>
<keyword evidence="18" id="KW-1185">Reference proteome</keyword>
<keyword evidence="1 10" id="KW-0728">SH3 domain</keyword>
<dbReference type="InterPro" id="IPR055251">
    <property type="entry name" value="SOS1_NGEF_PH"/>
</dbReference>
<dbReference type="SUPFAM" id="SSF48065">
    <property type="entry name" value="DBL homology domain (DH-domain)"/>
    <property type="match status" value="1"/>
</dbReference>
<evidence type="ECO:0000256" key="9">
    <source>
        <dbReference type="PROSITE-ProRule" id="PRU00191"/>
    </source>
</evidence>
<evidence type="ECO:0000256" key="11">
    <source>
        <dbReference type="SAM" id="MobiDB-lite"/>
    </source>
</evidence>
<evidence type="ECO:0000256" key="10">
    <source>
        <dbReference type="PROSITE-ProRule" id="PRU00192"/>
    </source>
</evidence>
<feature type="domain" description="PH" evidence="14">
    <location>
        <begin position="444"/>
        <end position="556"/>
    </location>
</feature>
<gene>
    <name evidence="19" type="primary">LOC115222824</name>
</gene>
<dbReference type="Gene3D" id="1.10.418.10">
    <property type="entry name" value="Calponin-like domain"/>
    <property type="match status" value="1"/>
</dbReference>
<dbReference type="GO" id="GO:0008270">
    <property type="term" value="F:zinc ion binding"/>
    <property type="evidence" value="ECO:0007669"/>
    <property type="project" value="UniProtKB-KW"/>
</dbReference>
<feature type="domain" description="Calponin-homology (CH)" evidence="16">
    <location>
        <begin position="4"/>
        <end position="122"/>
    </location>
</feature>
<dbReference type="Pfam" id="PF00017">
    <property type="entry name" value="SH2"/>
    <property type="match status" value="1"/>
</dbReference>
<dbReference type="PANTHER" id="PTHR45818:SF3">
    <property type="entry name" value="PROTEIN VAV"/>
    <property type="match status" value="1"/>
</dbReference>
<dbReference type="GO" id="GO:0016477">
    <property type="term" value="P:cell migration"/>
    <property type="evidence" value="ECO:0007669"/>
    <property type="project" value="TreeGrafter"/>
</dbReference>
<dbReference type="Gene3D" id="3.30.60.20">
    <property type="match status" value="1"/>
</dbReference>
<dbReference type="SMART" id="SM00325">
    <property type="entry name" value="RhoGEF"/>
    <property type="match status" value="1"/>
</dbReference>
<dbReference type="Pfam" id="PF22697">
    <property type="entry name" value="SOS1_NGEF_PH"/>
    <property type="match status" value="1"/>
</dbReference>
<dbReference type="InterPro" id="IPR000219">
    <property type="entry name" value="DH_dom"/>
</dbReference>
<dbReference type="CDD" id="cd21201">
    <property type="entry name" value="CH_VAV"/>
    <property type="match status" value="1"/>
</dbReference>
<evidence type="ECO:0000256" key="1">
    <source>
        <dbReference type="ARBA" id="ARBA00022443"/>
    </source>
</evidence>
<dbReference type="PROSITE" id="PS50081">
    <property type="entry name" value="ZF_DAG_PE_2"/>
    <property type="match status" value="1"/>
</dbReference>
<dbReference type="InterPro" id="IPR000980">
    <property type="entry name" value="SH2"/>
</dbReference>
<keyword evidence="8 9" id="KW-0727">SH2 domain</keyword>
<dbReference type="Gene3D" id="2.30.30.40">
    <property type="entry name" value="SH3 Domains"/>
    <property type="match status" value="1"/>
</dbReference>
<dbReference type="Pfam" id="PF00130">
    <property type="entry name" value="C1_1"/>
    <property type="match status" value="1"/>
</dbReference>
<dbReference type="InterPro" id="IPR037832">
    <property type="entry name" value="PH_Vav"/>
</dbReference>
<keyword evidence="4" id="KW-0479">Metal-binding</keyword>
<dbReference type="InterPro" id="IPR036872">
    <property type="entry name" value="CH_dom_sf"/>
</dbReference>
<dbReference type="Pfam" id="PF00307">
    <property type="entry name" value="CH"/>
    <property type="match status" value="1"/>
</dbReference>
<feature type="domain" description="DH" evidence="15">
    <location>
        <begin position="232"/>
        <end position="411"/>
    </location>
</feature>
<evidence type="ECO:0000259" key="14">
    <source>
        <dbReference type="PROSITE" id="PS50003"/>
    </source>
</evidence>
<evidence type="ECO:0000256" key="7">
    <source>
        <dbReference type="ARBA" id="ARBA00022833"/>
    </source>
</evidence>
<evidence type="ECO:0000256" key="6">
    <source>
        <dbReference type="ARBA" id="ARBA00022771"/>
    </source>
</evidence>
<dbReference type="Gene3D" id="3.30.505.10">
    <property type="entry name" value="SH2 domain"/>
    <property type="match status" value="1"/>
</dbReference>
<keyword evidence="7" id="KW-0862">Zinc</keyword>
<dbReference type="Pfam" id="PF00621">
    <property type="entry name" value="RhoGEF"/>
    <property type="match status" value="1"/>
</dbReference>
<dbReference type="CDD" id="cd01223">
    <property type="entry name" value="PH_Vav"/>
    <property type="match status" value="1"/>
</dbReference>
<feature type="domain" description="SH2" evidence="12">
    <location>
        <begin position="724"/>
        <end position="821"/>
    </location>
</feature>
<dbReference type="SMART" id="SM00326">
    <property type="entry name" value="SH3"/>
    <property type="match status" value="1"/>
</dbReference>
<dbReference type="SMART" id="SM00233">
    <property type="entry name" value="PH"/>
    <property type="match status" value="1"/>
</dbReference>
<feature type="compositionally biased region" description="Low complexity" evidence="11">
    <location>
        <begin position="862"/>
        <end position="882"/>
    </location>
</feature>
<dbReference type="GO" id="GO:0005737">
    <property type="term" value="C:cytoplasm"/>
    <property type="evidence" value="ECO:0007669"/>
    <property type="project" value="TreeGrafter"/>
</dbReference>
<dbReference type="GO" id="GO:0035556">
    <property type="term" value="P:intracellular signal transduction"/>
    <property type="evidence" value="ECO:0007669"/>
    <property type="project" value="InterPro"/>
</dbReference>
<evidence type="ECO:0000259" key="16">
    <source>
        <dbReference type="PROSITE" id="PS50021"/>
    </source>
</evidence>
<dbReference type="PROSITE" id="PS00741">
    <property type="entry name" value="DH_1"/>
    <property type="match status" value="1"/>
</dbReference>
<dbReference type="PROSITE" id="PS50021">
    <property type="entry name" value="CH"/>
    <property type="match status" value="1"/>
</dbReference>
<dbReference type="Gene3D" id="2.30.29.30">
    <property type="entry name" value="Pleckstrin-homology domain (PH domain)/Phosphotyrosine-binding domain (PTB)"/>
    <property type="match status" value="1"/>
</dbReference>
<keyword evidence="2" id="KW-0597">Phosphoprotein</keyword>
<dbReference type="InterPro" id="IPR036028">
    <property type="entry name" value="SH3-like_dom_sf"/>
</dbReference>
<dbReference type="PROSITE" id="PS50003">
    <property type="entry name" value="PH_DOMAIN"/>
    <property type="match status" value="1"/>
</dbReference>
<evidence type="ECO:0000313" key="18">
    <source>
        <dbReference type="Proteomes" id="UP000515154"/>
    </source>
</evidence>
<evidence type="ECO:0000259" key="15">
    <source>
        <dbReference type="PROSITE" id="PS50010"/>
    </source>
</evidence>
<evidence type="ECO:0000313" key="19">
    <source>
        <dbReference type="RefSeq" id="XP_036367908.1"/>
    </source>
</evidence>